<sequence>MRGTWVVAGPALFAARKTLVFRRSFSMSLVLKTPFENPVGAGLYGSLWILEWRFESWEPITHIILINAAQLEEEGHHNGYEQPRRATPQYSIHPAHQPISDHDQLDPAYVRVSHYSPHSQQQQVSGPKGTKVQQTDAEINLTWKAILPRTLSTFYKSAASGGLLPHKQKIIDTALAQGLISKLRVGGSRGGALDFPEHRVDRHDEGVGVQGYG</sequence>
<dbReference type="AlphaFoldDB" id="A0A4Z1FI39"/>
<dbReference type="EMBL" id="PQXI01000106">
    <property type="protein sequence ID" value="TGO24306.1"/>
    <property type="molecule type" value="Genomic_DNA"/>
</dbReference>
<gene>
    <name evidence="1" type="ORF">BPAE_0106g00080</name>
</gene>
<organism evidence="1 2">
    <name type="scientific">Botrytis paeoniae</name>
    <dbReference type="NCBI Taxonomy" id="278948"/>
    <lineage>
        <taxon>Eukaryota</taxon>
        <taxon>Fungi</taxon>
        <taxon>Dikarya</taxon>
        <taxon>Ascomycota</taxon>
        <taxon>Pezizomycotina</taxon>
        <taxon>Leotiomycetes</taxon>
        <taxon>Helotiales</taxon>
        <taxon>Sclerotiniaceae</taxon>
        <taxon>Botrytis</taxon>
    </lineage>
</organism>
<dbReference type="Proteomes" id="UP000297910">
    <property type="component" value="Unassembled WGS sequence"/>
</dbReference>
<accession>A0A4Z1FI39</accession>
<reference evidence="1 2" key="1">
    <citation type="submission" date="2017-12" db="EMBL/GenBank/DDBJ databases">
        <title>Comparative genomics of Botrytis spp.</title>
        <authorList>
            <person name="Valero-Jimenez C.A."/>
            <person name="Tapia P."/>
            <person name="Veloso J."/>
            <person name="Silva-Moreno E."/>
            <person name="Staats M."/>
            <person name="Valdes J.H."/>
            <person name="Van Kan J.A.L."/>
        </authorList>
    </citation>
    <scope>NUCLEOTIDE SEQUENCE [LARGE SCALE GENOMIC DNA]</scope>
    <source>
        <strain evidence="1 2">Bp0003</strain>
    </source>
</reference>
<comment type="caution">
    <text evidence="1">The sequence shown here is derived from an EMBL/GenBank/DDBJ whole genome shotgun (WGS) entry which is preliminary data.</text>
</comment>
<evidence type="ECO:0000313" key="1">
    <source>
        <dbReference type="EMBL" id="TGO24306.1"/>
    </source>
</evidence>
<protein>
    <submittedName>
        <fullName evidence="1">Uncharacterized protein</fullName>
    </submittedName>
</protein>
<evidence type="ECO:0000313" key="2">
    <source>
        <dbReference type="Proteomes" id="UP000297910"/>
    </source>
</evidence>
<name>A0A4Z1FI39_9HELO</name>
<keyword evidence="2" id="KW-1185">Reference proteome</keyword>
<proteinExistence type="predicted"/>